<feature type="domain" description="Lipid/polyisoprenoid-binding YceI-like" evidence="2">
    <location>
        <begin position="30"/>
        <end position="195"/>
    </location>
</feature>
<proteinExistence type="predicted"/>
<dbReference type="Pfam" id="PF04264">
    <property type="entry name" value="YceI"/>
    <property type="match status" value="1"/>
</dbReference>
<protein>
    <submittedName>
        <fullName evidence="3">YceI family protein</fullName>
    </submittedName>
</protein>
<dbReference type="PANTHER" id="PTHR34406:SF2">
    <property type="entry name" value="PERIPLASMIC PROTEIN"/>
    <property type="match status" value="1"/>
</dbReference>
<organism evidence="3 4">
    <name type="scientific">Limnobacter humi</name>
    <dbReference type="NCBI Taxonomy" id="1778671"/>
    <lineage>
        <taxon>Bacteria</taxon>
        <taxon>Pseudomonadati</taxon>
        <taxon>Pseudomonadota</taxon>
        <taxon>Betaproteobacteria</taxon>
        <taxon>Burkholderiales</taxon>
        <taxon>Burkholderiaceae</taxon>
        <taxon>Limnobacter</taxon>
    </lineage>
</organism>
<comment type="caution">
    <text evidence="3">The sequence shown here is derived from an EMBL/GenBank/DDBJ whole genome shotgun (WGS) entry which is preliminary data.</text>
</comment>
<evidence type="ECO:0000259" key="2">
    <source>
        <dbReference type="SMART" id="SM00867"/>
    </source>
</evidence>
<feature type="chain" id="PRO_5045446366" evidence="1">
    <location>
        <begin position="27"/>
        <end position="198"/>
    </location>
</feature>
<evidence type="ECO:0000256" key="1">
    <source>
        <dbReference type="SAM" id="SignalP"/>
    </source>
</evidence>
<dbReference type="Gene3D" id="2.40.128.110">
    <property type="entry name" value="Lipid/polyisoprenoid-binding, YceI-like"/>
    <property type="match status" value="1"/>
</dbReference>
<dbReference type="InterPro" id="IPR036761">
    <property type="entry name" value="TTHA0802/YceI-like_sf"/>
</dbReference>
<dbReference type="SUPFAM" id="SSF101874">
    <property type="entry name" value="YceI-like"/>
    <property type="match status" value="1"/>
</dbReference>
<dbReference type="EMBL" id="JANIGO010000001">
    <property type="protein sequence ID" value="MCQ8895675.1"/>
    <property type="molecule type" value="Genomic_DNA"/>
</dbReference>
<name>A0ABT1WDT7_9BURK</name>
<keyword evidence="1" id="KW-0732">Signal</keyword>
<dbReference type="Proteomes" id="UP001204142">
    <property type="component" value="Unassembled WGS sequence"/>
</dbReference>
<sequence>MTTRKRPLAALIVGAVCVAAASVAHAAVDKYLVDPGHTYPAFEADHLGGLSIWRGKINKTKGTVTLDRVNKTGTVNIEMDASTIDFGHSKMNEEAKGVDMFDVEAYPTIEYVGKSMRFEGDKPVEVLGELTLKGVTKPVNLTIKQFKCINHPFKKVEVCGADAEANFKRTDFNLGYAVDRGFLPEVKVRISIEAVKQP</sequence>
<evidence type="ECO:0000313" key="4">
    <source>
        <dbReference type="Proteomes" id="UP001204142"/>
    </source>
</evidence>
<feature type="signal peptide" evidence="1">
    <location>
        <begin position="1"/>
        <end position="26"/>
    </location>
</feature>
<gene>
    <name evidence="3" type="ORF">NQT62_04355</name>
</gene>
<dbReference type="RefSeq" id="WP_256763374.1">
    <property type="nucleotide sequence ID" value="NZ_JANIGO010000001.1"/>
</dbReference>
<accession>A0ABT1WDT7</accession>
<dbReference type="SMART" id="SM00867">
    <property type="entry name" value="YceI"/>
    <property type="match status" value="1"/>
</dbReference>
<reference evidence="3 4" key="1">
    <citation type="submission" date="2022-07" db="EMBL/GenBank/DDBJ databases">
        <authorList>
            <person name="Xamxidin M."/>
            <person name="Wu M."/>
        </authorList>
    </citation>
    <scope>NUCLEOTIDE SEQUENCE [LARGE SCALE GENOMIC DNA]</scope>
    <source>
        <strain evidence="3 4">NBRC 111650</strain>
    </source>
</reference>
<dbReference type="PANTHER" id="PTHR34406">
    <property type="entry name" value="PROTEIN YCEI"/>
    <property type="match status" value="1"/>
</dbReference>
<dbReference type="InterPro" id="IPR007372">
    <property type="entry name" value="Lipid/polyisoprenoid-bd_YceI"/>
</dbReference>
<evidence type="ECO:0000313" key="3">
    <source>
        <dbReference type="EMBL" id="MCQ8895675.1"/>
    </source>
</evidence>
<keyword evidence="4" id="KW-1185">Reference proteome</keyword>